<organism evidence="1">
    <name type="scientific">Oppiella nova</name>
    <dbReference type="NCBI Taxonomy" id="334625"/>
    <lineage>
        <taxon>Eukaryota</taxon>
        <taxon>Metazoa</taxon>
        <taxon>Ecdysozoa</taxon>
        <taxon>Arthropoda</taxon>
        <taxon>Chelicerata</taxon>
        <taxon>Arachnida</taxon>
        <taxon>Acari</taxon>
        <taxon>Acariformes</taxon>
        <taxon>Sarcoptiformes</taxon>
        <taxon>Oribatida</taxon>
        <taxon>Brachypylina</taxon>
        <taxon>Oppioidea</taxon>
        <taxon>Oppiidae</taxon>
        <taxon>Oppiella</taxon>
    </lineage>
</organism>
<sequence>MEKLGIRFYSTMGWSDGSKTALLMAIKYQSVINKTVVWGASAYCKPENIRALVATRNIKVWNPKVRECFERVYGNELQEMWAKLVDHYKVNVDDICRNTAKMIRSPTFILHGDCDPLVDLEHPKYLMSQISDAKLFRFAEGSHNIHQEFAKQFNQLVQDFILNYE</sequence>
<dbReference type="EMBL" id="CAJPVJ010044777">
    <property type="protein sequence ID" value="CAG2182408.1"/>
    <property type="molecule type" value="Genomic_DNA"/>
</dbReference>
<proteinExistence type="predicted"/>
<gene>
    <name evidence="1" type="ORF">ONB1V03_LOCUS21829</name>
</gene>
<protein>
    <recommendedName>
        <fullName evidence="3">Valacyclovir hydrolase</fullName>
    </recommendedName>
</protein>
<keyword evidence="2" id="KW-1185">Reference proteome</keyword>
<dbReference type="Proteomes" id="UP000728032">
    <property type="component" value="Unassembled WGS sequence"/>
</dbReference>
<accession>A0A7R9MRT1</accession>
<dbReference type="SUPFAM" id="SSF53474">
    <property type="entry name" value="alpha/beta-Hydrolases"/>
    <property type="match status" value="1"/>
</dbReference>
<dbReference type="PANTHER" id="PTHR46331">
    <property type="entry name" value="VALACYCLOVIR HYDROLASE"/>
    <property type="match status" value="1"/>
</dbReference>
<feature type="non-terminal residue" evidence="1">
    <location>
        <position position="1"/>
    </location>
</feature>
<dbReference type="EMBL" id="OC959602">
    <property type="protein sequence ID" value="CAD7665271.1"/>
    <property type="molecule type" value="Genomic_DNA"/>
</dbReference>
<dbReference type="OrthoDB" id="19657at2759"/>
<dbReference type="GO" id="GO:0017171">
    <property type="term" value="F:serine hydrolase activity"/>
    <property type="evidence" value="ECO:0007669"/>
    <property type="project" value="TreeGrafter"/>
</dbReference>
<evidence type="ECO:0000313" key="2">
    <source>
        <dbReference type="Proteomes" id="UP000728032"/>
    </source>
</evidence>
<evidence type="ECO:0008006" key="3">
    <source>
        <dbReference type="Google" id="ProtNLM"/>
    </source>
</evidence>
<reference evidence="1" key="1">
    <citation type="submission" date="2020-11" db="EMBL/GenBank/DDBJ databases">
        <authorList>
            <person name="Tran Van P."/>
        </authorList>
    </citation>
    <scope>NUCLEOTIDE SEQUENCE</scope>
</reference>
<evidence type="ECO:0000313" key="1">
    <source>
        <dbReference type="EMBL" id="CAD7665271.1"/>
    </source>
</evidence>
<dbReference type="Gene3D" id="3.40.50.1820">
    <property type="entry name" value="alpha/beta hydrolase"/>
    <property type="match status" value="1"/>
</dbReference>
<name>A0A7R9MRT1_9ACAR</name>
<dbReference type="AlphaFoldDB" id="A0A7R9MRT1"/>
<dbReference type="InterPro" id="IPR029058">
    <property type="entry name" value="AB_hydrolase_fold"/>
</dbReference>
<dbReference type="PANTHER" id="PTHR46331:SF2">
    <property type="entry name" value="VALACYCLOVIR HYDROLASE"/>
    <property type="match status" value="1"/>
</dbReference>